<dbReference type="AlphaFoldDB" id="A0A1Y3GC72"/>
<evidence type="ECO:0000313" key="2">
    <source>
        <dbReference type="EMBL" id="OUJ19028.1"/>
    </source>
</evidence>
<gene>
    <name evidence="2" type="ORF">AMET1_0680</name>
</gene>
<accession>A0A1Y3GC72</accession>
<keyword evidence="1" id="KW-0812">Transmembrane</keyword>
<protein>
    <submittedName>
        <fullName evidence="2">Uncharacterized protein</fullName>
    </submittedName>
</protein>
<keyword evidence="1" id="KW-1133">Transmembrane helix</keyword>
<dbReference type="RefSeq" id="WP_086637077.1">
    <property type="nucleotide sequence ID" value="NZ_MRZU01000003.1"/>
</dbReference>
<name>A0A1Y3GC72_9EURY</name>
<dbReference type="EMBL" id="MRZU01000003">
    <property type="protein sequence ID" value="OUJ19028.1"/>
    <property type="molecule type" value="Genomic_DNA"/>
</dbReference>
<evidence type="ECO:0000256" key="1">
    <source>
        <dbReference type="SAM" id="Phobius"/>
    </source>
</evidence>
<reference evidence="2 3" key="1">
    <citation type="submission" date="2016-12" db="EMBL/GenBank/DDBJ databases">
        <title>Discovery of methanogenic haloarchaea.</title>
        <authorList>
            <person name="Sorokin D.Y."/>
            <person name="Makarova K.S."/>
            <person name="Abbas B."/>
            <person name="Ferrer M."/>
            <person name="Golyshin P.N."/>
        </authorList>
    </citation>
    <scope>NUCLEOTIDE SEQUENCE [LARGE SCALE GENOMIC DNA]</scope>
    <source>
        <strain evidence="2">AMET1</strain>
    </source>
</reference>
<dbReference type="Proteomes" id="UP000195137">
    <property type="component" value="Unassembled WGS sequence"/>
</dbReference>
<feature type="transmembrane region" description="Helical" evidence="1">
    <location>
        <begin position="48"/>
        <end position="68"/>
    </location>
</feature>
<organism evidence="2 3">
    <name type="scientific">Methanonatronarchaeum thermophilum</name>
    <dbReference type="NCBI Taxonomy" id="1927129"/>
    <lineage>
        <taxon>Archaea</taxon>
        <taxon>Methanobacteriati</taxon>
        <taxon>Methanobacteriota</taxon>
        <taxon>Methanonatronarchaeia</taxon>
        <taxon>Methanonatronarchaeales</taxon>
        <taxon>Methanonatronarchaeaceae</taxon>
        <taxon>Methanonatronarchaeum</taxon>
    </lineage>
</organism>
<proteinExistence type="predicted"/>
<evidence type="ECO:0000313" key="3">
    <source>
        <dbReference type="Proteomes" id="UP000195137"/>
    </source>
</evidence>
<comment type="caution">
    <text evidence="2">The sequence shown here is derived from an EMBL/GenBank/DDBJ whole genome shotgun (WGS) entry which is preliminary data.</text>
</comment>
<sequence>MDAKLDSKEFDNLLNIKKKTLYIVEILALIITAIATAASILLELFQQPSYLNLIAISVFLIAFIILLFHNSKERNKIDWINELKTLHTARVHLKALEEEKKLSSKN</sequence>
<keyword evidence="3" id="KW-1185">Reference proteome</keyword>
<feature type="transmembrane region" description="Helical" evidence="1">
    <location>
        <begin position="21"/>
        <end position="42"/>
    </location>
</feature>
<keyword evidence="1" id="KW-0472">Membrane</keyword>